<dbReference type="InterPro" id="IPR036061">
    <property type="entry name" value="CheW-like_dom_sf"/>
</dbReference>
<evidence type="ECO:0000256" key="9">
    <source>
        <dbReference type="ARBA" id="ARBA00022741"/>
    </source>
</evidence>
<evidence type="ECO:0000256" key="12">
    <source>
        <dbReference type="ARBA" id="ARBA00023012"/>
    </source>
</evidence>
<keyword evidence="10" id="KW-0418">Kinase</keyword>
<protein>
    <recommendedName>
        <fullName evidence="4">Chemotaxis protein CheA</fullName>
        <ecNumber evidence="3">2.7.13.3</ecNumber>
    </recommendedName>
</protein>
<dbReference type="InterPro" id="IPR003594">
    <property type="entry name" value="HATPase_dom"/>
</dbReference>
<dbReference type="InterPro" id="IPR036890">
    <property type="entry name" value="HATPase_C_sf"/>
</dbReference>
<dbReference type="SMART" id="SM00260">
    <property type="entry name" value="CheW"/>
    <property type="match status" value="1"/>
</dbReference>
<dbReference type="EMBL" id="JANGAB010000010">
    <property type="protein sequence ID" value="MCQ4950533.1"/>
    <property type="molecule type" value="Genomic_DNA"/>
</dbReference>
<evidence type="ECO:0000256" key="10">
    <source>
        <dbReference type="ARBA" id="ARBA00022777"/>
    </source>
</evidence>
<dbReference type="SUPFAM" id="SSF47384">
    <property type="entry name" value="Homodimeric domain of signal transducing histidine kinase"/>
    <property type="match status" value="1"/>
</dbReference>
<evidence type="ECO:0000256" key="6">
    <source>
        <dbReference type="ARBA" id="ARBA00022500"/>
    </source>
</evidence>
<dbReference type="PROSITE" id="PS50894">
    <property type="entry name" value="HPT"/>
    <property type="match status" value="1"/>
</dbReference>
<comment type="caution">
    <text evidence="18">The sequence shown here is derived from an EMBL/GenBank/DDBJ whole genome shotgun (WGS) entry which is preliminary data.</text>
</comment>
<dbReference type="SUPFAM" id="SSF55874">
    <property type="entry name" value="ATPase domain of HSP90 chaperone/DNA topoisomerase II/histidine kinase"/>
    <property type="match status" value="1"/>
</dbReference>
<comment type="function">
    <text evidence="13">Involved in the transmission of sensory signals from the chemoreceptors to the flagellar motors. CheA is autophosphorylated; it can transfer its phosphate group to either CheB or CheY.</text>
</comment>
<dbReference type="AlphaFoldDB" id="A0AAW5KJ33"/>
<keyword evidence="5" id="KW-0963">Cytoplasm</keyword>
<evidence type="ECO:0000256" key="1">
    <source>
        <dbReference type="ARBA" id="ARBA00000085"/>
    </source>
</evidence>
<evidence type="ECO:0000259" key="17">
    <source>
        <dbReference type="PROSITE" id="PS50894"/>
    </source>
</evidence>
<dbReference type="SMART" id="SM01231">
    <property type="entry name" value="H-kinase_dim"/>
    <property type="match status" value="1"/>
</dbReference>
<name>A0AAW5KJ33_9FIRM</name>
<dbReference type="CDD" id="cd00088">
    <property type="entry name" value="HPT"/>
    <property type="match status" value="1"/>
</dbReference>
<dbReference type="FunFam" id="3.30.565.10:FF:000016">
    <property type="entry name" value="Chemotaxis protein CheA, putative"/>
    <property type="match status" value="1"/>
</dbReference>
<keyword evidence="6" id="KW-0145">Chemotaxis</keyword>
<dbReference type="PANTHER" id="PTHR43395:SF10">
    <property type="entry name" value="CHEMOTAXIS PROTEIN CHEA"/>
    <property type="match status" value="1"/>
</dbReference>
<organism evidence="18 19">
    <name type="scientific">Bittarella massiliensis</name>
    <name type="common">ex Durand et al. 2017</name>
    <dbReference type="NCBI Taxonomy" id="1720313"/>
    <lineage>
        <taxon>Bacteria</taxon>
        <taxon>Bacillati</taxon>
        <taxon>Bacillota</taxon>
        <taxon>Clostridia</taxon>
        <taxon>Eubacteriales</taxon>
        <taxon>Oscillospiraceae</taxon>
        <taxon>Bittarella (ex Durand et al. 2017)</taxon>
    </lineage>
</organism>
<dbReference type="SMART" id="SM00387">
    <property type="entry name" value="HATPase_c"/>
    <property type="match status" value="1"/>
</dbReference>
<evidence type="ECO:0000256" key="4">
    <source>
        <dbReference type="ARBA" id="ARBA00021495"/>
    </source>
</evidence>
<evidence type="ECO:0000256" key="7">
    <source>
        <dbReference type="ARBA" id="ARBA00022553"/>
    </source>
</evidence>
<keyword evidence="12" id="KW-0902">Two-component regulatory system</keyword>
<feature type="modified residue" description="Phosphohistidine" evidence="14">
    <location>
        <position position="54"/>
    </location>
</feature>
<reference evidence="18" key="1">
    <citation type="submission" date="2022-06" db="EMBL/GenBank/DDBJ databases">
        <title>Isolation of gut microbiota from human fecal samples.</title>
        <authorList>
            <person name="Pamer E.G."/>
            <person name="Barat B."/>
            <person name="Waligurski E."/>
            <person name="Medina S."/>
            <person name="Paddock L."/>
            <person name="Mostad J."/>
        </authorList>
    </citation>
    <scope>NUCLEOTIDE SEQUENCE</scope>
    <source>
        <strain evidence="18">DFI.7.96</strain>
    </source>
</reference>
<feature type="domain" description="CheW-like" evidence="16">
    <location>
        <begin position="495"/>
        <end position="633"/>
    </location>
</feature>
<keyword evidence="9" id="KW-0547">Nucleotide-binding</keyword>
<dbReference type="PRINTS" id="PR00344">
    <property type="entry name" value="BCTRLSENSOR"/>
</dbReference>
<dbReference type="InterPro" id="IPR036641">
    <property type="entry name" value="HPT_dom_sf"/>
</dbReference>
<evidence type="ECO:0000256" key="11">
    <source>
        <dbReference type="ARBA" id="ARBA00022840"/>
    </source>
</evidence>
<dbReference type="PROSITE" id="PS50109">
    <property type="entry name" value="HIS_KIN"/>
    <property type="match status" value="1"/>
</dbReference>
<dbReference type="InterPro" id="IPR005467">
    <property type="entry name" value="His_kinase_dom"/>
</dbReference>
<dbReference type="Proteomes" id="UP001205063">
    <property type="component" value="Unassembled WGS sequence"/>
</dbReference>
<dbReference type="Gene3D" id="1.20.120.160">
    <property type="entry name" value="HPT domain"/>
    <property type="match status" value="1"/>
</dbReference>
<evidence type="ECO:0000256" key="8">
    <source>
        <dbReference type="ARBA" id="ARBA00022679"/>
    </source>
</evidence>
<evidence type="ECO:0000259" key="16">
    <source>
        <dbReference type="PROSITE" id="PS50851"/>
    </source>
</evidence>
<evidence type="ECO:0000256" key="5">
    <source>
        <dbReference type="ARBA" id="ARBA00022490"/>
    </source>
</evidence>
<comment type="subcellular location">
    <subcellularLocation>
        <location evidence="2">Cytoplasm</location>
    </subcellularLocation>
</comment>
<dbReference type="Pfam" id="PF01584">
    <property type="entry name" value="CheW"/>
    <property type="match status" value="1"/>
</dbReference>
<dbReference type="RefSeq" id="WP_256136729.1">
    <property type="nucleotide sequence ID" value="NZ_JANGAB010000010.1"/>
</dbReference>
<evidence type="ECO:0000256" key="2">
    <source>
        <dbReference type="ARBA" id="ARBA00004496"/>
    </source>
</evidence>
<dbReference type="PANTHER" id="PTHR43395">
    <property type="entry name" value="SENSOR HISTIDINE KINASE CHEA"/>
    <property type="match status" value="1"/>
</dbReference>
<keyword evidence="7 14" id="KW-0597">Phosphoprotein</keyword>
<evidence type="ECO:0000259" key="15">
    <source>
        <dbReference type="PROSITE" id="PS50109"/>
    </source>
</evidence>
<dbReference type="InterPro" id="IPR036097">
    <property type="entry name" value="HisK_dim/P_sf"/>
</dbReference>
<dbReference type="InterPro" id="IPR004105">
    <property type="entry name" value="CheA-like_dim"/>
</dbReference>
<dbReference type="Pfam" id="PF01627">
    <property type="entry name" value="Hpt"/>
    <property type="match status" value="1"/>
</dbReference>
<dbReference type="InterPro" id="IPR004358">
    <property type="entry name" value="Sig_transdc_His_kin-like_C"/>
</dbReference>
<dbReference type="EC" id="2.7.13.3" evidence="3"/>
<evidence type="ECO:0000256" key="3">
    <source>
        <dbReference type="ARBA" id="ARBA00012438"/>
    </source>
</evidence>
<dbReference type="InterPro" id="IPR008207">
    <property type="entry name" value="Sig_transdc_His_kin_Hpt_dom"/>
</dbReference>
<dbReference type="GO" id="GO:0005737">
    <property type="term" value="C:cytoplasm"/>
    <property type="evidence" value="ECO:0007669"/>
    <property type="project" value="UniProtKB-SubCell"/>
</dbReference>
<feature type="domain" description="HPt" evidence="17">
    <location>
        <begin position="6"/>
        <end position="114"/>
    </location>
</feature>
<evidence type="ECO:0000256" key="14">
    <source>
        <dbReference type="PROSITE-ProRule" id="PRU00110"/>
    </source>
</evidence>
<dbReference type="Gene3D" id="1.10.287.560">
    <property type="entry name" value="Histidine kinase CheA-like, homodimeric domain"/>
    <property type="match status" value="1"/>
</dbReference>
<proteinExistence type="predicted"/>
<dbReference type="Pfam" id="PF02518">
    <property type="entry name" value="HATPase_c"/>
    <property type="match status" value="1"/>
</dbReference>
<gene>
    <name evidence="18" type="ORF">NE646_12785</name>
</gene>
<accession>A0AAW5KJ33</accession>
<dbReference type="SUPFAM" id="SSF55052">
    <property type="entry name" value="CheY-binding domain of CheA"/>
    <property type="match status" value="1"/>
</dbReference>
<dbReference type="GO" id="GO:0006935">
    <property type="term" value="P:chemotaxis"/>
    <property type="evidence" value="ECO:0007669"/>
    <property type="project" value="UniProtKB-KW"/>
</dbReference>
<dbReference type="InterPro" id="IPR037006">
    <property type="entry name" value="CheA-like_homodim_sf"/>
</dbReference>
<dbReference type="PROSITE" id="PS50851">
    <property type="entry name" value="CHEW"/>
    <property type="match status" value="1"/>
</dbReference>
<dbReference type="GO" id="GO:0005524">
    <property type="term" value="F:ATP binding"/>
    <property type="evidence" value="ECO:0007669"/>
    <property type="project" value="UniProtKB-KW"/>
</dbReference>
<dbReference type="Pfam" id="PF07194">
    <property type="entry name" value="P2"/>
    <property type="match status" value="1"/>
</dbReference>
<dbReference type="SMART" id="SM00073">
    <property type="entry name" value="HPT"/>
    <property type="match status" value="1"/>
</dbReference>
<dbReference type="Gene3D" id="3.30.565.10">
    <property type="entry name" value="Histidine kinase-like ATPase, C-terminal domain"/>
    <property type="match status" value="1"/>
</dbReference>
<evidence type="ECO:0000313" key="18">
    <source>
        <dbReference type="EMBL" id="MCQ4950533.1"/>
    </source>
</evidence>
<dbReference type="InterPro" id="IPR051315">
    <property type="entry name" value="Bact_Chemotaxis_CheA"/>
</dbReference>
<keyword evidence="8" id="KW-0808">Transferase</keyword>
<dbReference type="GO" id="GO:0000155">
    <property type="term" value="F:phosphorelay sensor kinase activity"/>
    <property type="evidence" value="ECO:0007669"/>
    <property type="project" value="InterPro"/>
</dbReference>
<evidence type="ECO:0000313" key="19">
    <source>
        <dbReference type="Proteomes" id="UP001205063"/>
    </source>
</evidence>
<dbReference type="InterPro" id="IPR010808">
    <property type="entry name" value="CheA_P2-bd"/>
</dbReference>
<dbReference type="SUPFAM" id="SSF50341">
    <property type="entry name" value="CheW-like"/>
    <property type="match status" value="1"/>
</dbReference>
<comment type="catalytic activity">
    <reaction evidence="1">
        <text>ATP + protein L-histidine = ADP + protein N-phospho-L-histidine.</text>
        <dbReference type="EC" id="2.7.13.3"/>
    </reaction>
</comment>
<feature type="domain" description="Histidine kinase" evidence="15">
    <location>
        <begin position="291"/>
        <end position="493"/>
    </location>
</feature>
<sequence length="637" mass="71408">MGMSFFDGEMKPMLDVFLLETSQLLEQLDAILLEAEKRGSLTGEEINGIFRVMHTTKSSSAMMGLQDLSELAHKLEDLFDLFRGDAGKLQGVEEETFDLVFAVSDFVRDELKAMQSESYRPSKATELLIRIAVLHQKLNSGSQTIVRLRFEKDCKMENIRAFMAARQVRPLCSEIHLYPENVEKDPGTAEYIRQEGFYIRFLAENREQVMERLRNALFVEECQVVDEIPPREQAAAPGATAPAEPGSQFIRVRVDRLDELQNLMGELLVASAGVGVGGGGESPLPEGARHQLERLLDELEDIVISIRMVPFSGLLPKLNRIVRDICTKEKKEVSFVVDGQDVEVDKNIVDGIFEPMMHLLRNAIDHGIEPPEEREALGKKRAGQVEVRFACMGGEVVCTVSDDGRGIDMEQLRRRARQKGLLRRAEESYTEEELLELCFLPGFSTRETVSEYSGRGVGLDVVRNMIERFGGHLRMESKKGEGTKVTMHLPLSLTLIDAVLFRVGKQSFALPAYQVDRFFSFSEESPFYREQNGRKLWLYEDRCRQIISLCDLYALARPADSPQQLLSIHGASRSACLLVDQIGGQRSVVAKPLPKLFGPHFKQRTGMTGSCVLGDGSICALLDAEHLIKAALEGYNT</sequence>
<dbReference type="SUPFAM" id="SSF47226">
    <property type="entry name" value="Histidine-containing phosphotransfer domain, HPT domain"/>
    <property type="match status" value="1"/>
</dbReference>
<dbReference type="InterPro" id="IPR002545">
    <property type="entry name" value="CheW-lke_dom"/>
</dbReference>
<evidence type="ECO:0000256" key="13">
    <source>
        <dbReference type="ARBA" id="ARBA00035100"/>
    </source>
</evidence>
<dbReference type="InterPro" id="IPR035891">
    <property type="entry name" value="CheY-binding_CheA"/>
</dbReference>
<keyword evidence="11" id="KW-0067">ATP-binding</keyword>
<dbReference type="Gene3D" id="2.30.30.40">
    <property type="entry name" value="SH3 Domains"/>
    <property type="match status" value="1"/>
</dbReference>